<dbReference type="EMBL" id="CP072943">
    <property type="protein sequence ID" value="QTX31382.1"/>
    <property type="molecule type" value="Genomic_DNA"/>
</dbReference>
<dbReference type="InterPro" id="IPR012349">
    <property type="entry name" value="Split_barrel_FMN-bd"/>
</dbReference>
<keyword evidence="2" id="KW-1185">Reference proteome</keyword>
<dbReference type="RefSeq" id="WP_274372537.1">
    <property type="nucleotide sequence ID" value="NZ_CP072943.1"/>
</dbReference>
<dbReference type="Proteomes" id="UP000671879">
    <property type="component" value="Chromosome"/>
</dbReference>
<dbReference type="SUPFAM" id="SSF50475">
    <property type="entry name" value="FMN-binding split barrel"/>
    <property type="match status" value="1"/>
</dbReference>
<sequence>MNPGQKAQTARLHGNPCWLVTTGDDASFDLFLLHGGGEIAGDPWLLTLPAERETPLSRNLDRWGECALHLIGEKGDEALAASLLGGALVPKRRRGYFVRSPLLPVFPLALECLVRERVVCLDRLLYIAEVAFFHAFSRKEGK</sequence>
<proteinExistence type="predicted"/>
<dbReference type="KEGG" id="aram:KAR29_08310"/>
<evidence type="ECO:0000313" key="2">
    <source>
        <dbReference type="Proteomes" id="UP000671879"/>
    </source>
</evidence>
<accession>A0A9Q7ALU0</accession>
<gene>
    <name evidence="1" type="ORF">KAR29_08310</name>
</gene>
<dbReference type="AlphaFoldDB" id="A0A9Q7ALU0"/>
<reference evidence="2" key="1">
    <citation type="submission" date="2021-04" db="EMBL/GenBank/DDBJ databases">
        <title>A novel Synergistetes isolate from a pyrite-forming mixed culture.</title>
        <authorList>
            <person name="Bunk B."/>
            <person name="Sproer C."/>
            <person name="Spring S."/>
            <person name="Pester M."/>
        </authorList>
    </citation>
    <scope>NUCLEOTIDE SEQUENCE [LARGE SCALE GENOMIC DNA]</scope>
    <source>
        <strain evidence="2">J.5.4.2-T.3.5.2</strain>
    </source>
</reference>
<organism evidence="1 2">
    <name type="scientific">Aminithiophilus ramosus</name>
    <dbReference type="NCBI Taxonomy" id="3029084"/>
    <lineage>
        <taxon>Bacteria</taxon>
        <taxon>Thermotogati</taxon>
        <taxon>Synergistota</taxon>
        <taxon>Synergistia</taxon>
        <taxon>Synergistales</taxon>
        <taxon>Aminithiophilaceae</taxon>
        <taxon>Aminithiophilus</taxon>
    </lineage>
</organism>
<evidence type="ECO:0000313" key="1">
    <source>
        <dbReference type="EMBL" id="QTX31382.1"/>
    </source>
</evidence>
<protein>
    <submittedName>
        <fullName evidence="1">Uncharacterized protein</fullName>
    </submittedName>
</protein>
<name>A0A9Q7ALU0_9BACT</name>
<dbReference type="Gene3D" id="2.30.110.10">
    <property type="entry name" value="Electron Transport, Fmn-binding Protein, Chain A"/>
    <property type="match status" value="1"/>
</dbReference>